<dbReference type="Proteomes" id="UP000001951">
    <property type="component" value="Chromosome"/>
</dbReference>
<comment type="subcellular location">
    <subcellularLocation>
        <location evidence="1">Cell outer membrane</location>
    </subcellularLocation>
</comment>
<dbReference type="OrthoDB" id="7161210at2"/>
<dbReference type="InterPro" id="IPR054759">
    <property type="entry name" value="RickCE_cat"/>
</dbReference>
<evidence type="ECO:0000256" key="1">
    <source>
        <dbReference type="ARBA" id="ARBA00004442"/>
    </source>
</evidence>
<evidence type="ECO:0000256" key="4">
    <source>
        <dbReference type="ARBA" id="ARBA00023237"/>
    </source>
</evidence>
<keyword evidence="2" id="KW-0472">Membrane</keyword>
<evidence type="ECO:0000313" key="8">
    <source>
        <dbReference type="Proteomes" id="UP000001951"/>
    </source>
</evidence>
<evidence type="ECO:0000256" key="2">
    <source>
        <dbReference type="ARBA" id="ARBA00022452"/>
    </source>
</evidence>
<keyword evidence="4" id="KW-0998">Cell outer membrane</keyword>
<dbReference type="InterPro" id="IPR005546">
    <property type="entry name" value="Autotransporte_beta"/>
</dbReference>
<dbReference type="PROSITE" id="PS51208">
    <property type="entry name" value="AUTOTRANSPORTER"/>
    <property type="match status" value="1"/>
</dbReference>
<proteinExistence type="predicted"/>
<dbReference type="eggNOG" id="COG3468">
    <property type="taxonomic scope" value="Bacteria"/>
</dbReference>
<evidence type="ECO:0000256" key="3">
    <source>
        <dbReference type="ARBA" id="ARBA00022692"/>
    </source>
</evidence>
<keyword evidence="2" id="KW-1134">Transmembrane beta strand</keyword>
<dbReference type="InterPro" id="IPR038765">
    <property type="entry name" value="Papain-like_cys_pep_sf"/>
</dbReference>
<organism evidence="7 8">
    <name type="scientific">Rickettsia bellii (strain RML369-C)</name>
    <dbReference type="NCBI Taxonomy" id="336407"/>
    <lineage>
        <taxon>Bacteria</taxon>
        <taxon>Pseudomonadati</taxon>
        <taxon>Pseudomonadota</taxon>
        <taxon>Alphaproteobacteria</taxon>
        <taxon>Rickettsiales</taxon>
        <taxon>Rickettsiaceae</taxon>
        <taxon>Rickettsieae</taxon>
        <taxon>Rickettsia</taxon>
        <taxon>belli group</taxon>
    </lineage>
</organism>
<feature type="signal peptide" evidence="5">
    <location>
        <begin position="1"/>
        <end position="23"/>
    </location>
</feature>
<dbReference type="GO" id="GO:0009279">
    <property type="term" value="C:cell outer membrane"/>
    <property type="evidence" value="ECO:0007669"/>
    <property type="project" value="UniProtKB-SubCell"/>
</dbReference>
<dbReference type="Pfam" id="PF03797">
    <property type="entry name" value="Autotransporter"/>
    <property type="match status" value="1"/>
</dbReference>
<feature type="chain" id="PRO_5004196920" evidence="5">
    <location>
        <begin position="24"/>
        <end position="630"/>
    </location>
</feature>
<protein>
    <submittedName>
        <fullName evidence="7">Outer membrane protein Sca15</fullName>
    </submittedName>
</protein>
<dbReference type="SUPFAM" id="SSF54001">
    <property type="entry name" value="Cysteine proteinases"/>
    <property type="match status" value="1"/>
</dbReference>
<dbReference type="InterPro" id="IPR006315">
    <property type="entry name" value="OM_autotransptr_brl_dom"/>
</dbReference>
<name>Q1RI15_RICBR</name>
<evidence type="ECO:0000313" key="7">
    <source>
        <dbReference type="EMBL" id="ABE04999.1"/>
    </source>
</evidence>
<dbReference type="SMART" id="SM00869">
    <property type="entry name" value="Autotransporter"/>
    <property type="match status" value="1"/>
</dbReference>
<dbReference type="HOGENOM" id="CLU_434043_0_0_5"/>
<dbReference type="Pfam" id="PF22179">
    <property type="entry name" value="RickCE_cat"/>
    <property type="match status" value="1"/>
</dbReference>
<feature type="domain" description="Autotransporter" evidence="6">
    <location>
        <begin position="347"/>
        <end position="630"/>
    </location>
</feature>
<dbReference type="AlphaFoldDB" id="Q1RI15"/>
<evidence type="ECO:0000256" key="5">
    <source>
        <dbReference type="SAM" id="SignalP"/>
    </source>
</evidence>
<dbReference type="NCBIfam" id="TIGR01414">
    <property type="entry name" value="autotrans_barl"/>
    <property type="match status" value="1"/>
</dbReference>
<keyword evidence="3" id="KW-0812">Transmembrane</keyword>
<sequence>MFNKLNRCTLALMLLTSSMSFSALPTKVVDPNYEYFDDDILNVIENRVGNNNPNIHIVPIYPINAPDEFVEPAAMEIANNLNNGKVSLIYNNLGGHWTASVIRKDASGAATLYYNDPNGGSYTSTSLLKAIRTLRPDIQLRDLQIHQQSDGTSCGAFTAEDLVVLAEMNDDELTLESARALLSNIKDAQMLRNKHAGIVTQENREEVTKGNREDVIQEDREYDTQENIKYVTQENREYFEDKDKDKDKEEVFNSAKDKKFVEQLRKALPGSDAEKFGNSLDELIEEQQVKEAFSKLTDRPKERNSEIIRAALRHALTDTHNSAMSAIHSRLSNGPLVVAAGDDDVAGDTWQHGVWARASISHSKDKASNKTAEYFSGYKTKGHSNTIGVDTLINDNLLLGLAYTNAYTSIKPQNQNAGNVDKARTNMFSLYSSYNIPNYNWFVDGTISYAESVIRGKNVRNGNEVASSKYKSHLYSGSVSLGYNYHTSNDIYITPSLGMTGSLIKDSGYKETGTNFQNLNVAKKHYNKLSSTLGVRTFKNINQGKLTITPELYSFVNYSLKNKTPSVNAQLQGIDETLPTINFKSNKVDYNLGVGLSLKHNMMEYGINYTATFAKKYEAHSGSLKVRVNF</sequence>
<evidence type="ECO:0000259" key="6">
    <source>
        <dbReference type="PROSITE" id="PS51208"/>
    </source>
</evidence>
<keyword evidence="5" id="KW-0732">Signal</keyword>
<dbReference type="KEGG" id="rbe:RBE_0918"/>
<reference evidence="7 8" key="1">
    <citation type="journal article" date="2006" name="PLoS Genet.">
        <title>Genome sequence of Rickettsia bellii illuminates the role of amoebae in gene exchanges between intracellular pathogens.</title>
        <authorList>
            <person name="Ogata H."/>
            <person name="La Scola B."/>
            <person name="Audic S."/>
            <person name="Renesto P."/>
            <person name="Blanc G."/>
            <person name="Robert C."/>
            <person name="Fournier P.-E."/>
            <person name="Claverie J.-M."/>
            <person name="Raoult D."/>
        </authorList>
    </citation>
    <scope>NUCLEOTIDE SEQUENCE [LARGE SCALE GENOMIC DNA]</scope>
    <source>
        <strain evidence="7 8">RML369-C</strain>
    </source>
</reference>
<dbReference type="SUPFAM" id="SSF103515">
    <property type="entry name" value="Autotransporter"/>
    <property type="match status" value="1"/>
</dbReference>
<gene>
    <name evidence="7" type="primary">sca15</name>
    <name evidence="7" type="ordered locus">RBE_0918</name>
</gene>
<dbReference type="RefSeq" id="WP_011477580.1">
    <property type="nucleotide sequence ID" value="NC_007940.1"/>
</dbReference>
<dbReference type="Gene3D" id="2.40.128.130">
    <property type="entry name" value="Autotransporter beta-domain"/>
    <property type="match status" value="1"/>
</dbReference>
<dbReference type="EMBL" id="CP000087">
    <property type="protein sequence ID" value="ABE04999.1"/>
    <property type="molecule type" value="Genomic_DNA"/>
</dbReference>
<accession>Q1RI15</accession>
<dbReference type="InterPro" id="IPR036709">
    <property type="entry name" value="Autotransporte_beta_dom_sf"/>
</dbReference>